<dbReference type="EMBL" id="MTYH01000027">
    <property type="protein sequence ID" value="PNP44911.1"/>
    <property type="molecule type" value="Genomic_DNA"/>
</dbReference>
<feature type="region of interest" description="Disordered" evidence="1">
    <location>
        <begin position="362"/>
        <end position="416"/>
    </location>
</feature>
<proteinExistence type="predicted"/>
<name>A0A2K0THA9_9HYPO</name>
<feature type="region of interest" description="Disordered" evidence="1">
    <location>
        <begin position="464"/>
        <end position="519"/>
    </location>
</feature>
<dbReference type="AlphaFoldDB" id="A0A2K0THA9"/>
<comment type="caution">
    <text evidence="2">The sequence shown here is derived from an EMBL/GenBank/DDBJ whole genome shotgun (WGS) entry which is preliminary data.</text>
</comment>
<feature type="compositionally biased region" description="Polar residues" evidence="1">
    <location>
        <begin position="394"/>
        <end position="409"/>
    </location>
</feature>
<protein>
    <submittedName>
        <fullName evidence="2">Uncharacterized protein</fullName>
    </submittedName>
</protein>
<dbReference type="Proteomes" id="UP000236546">
    <property type="component" value="Unassembled WGS sequence"/>
</dbReference>
<gene>
    <name evidence="2" type="ORF">TGAMA5MH_03325</name>
</gene>
<feature type="compositionally biased region" description="Basic and acidic residues" evidence="1">
    <location>
        <begin position="466"/>
        <end position="490"/>
    </location>
</feature>
<sequence length="519" mass="58573">MAKNSIMTEAMRMNPLPAPHPVLPAAAFPRVYAEDFPHGDREAYAKYYPYGLPVTYKMMHGVHSQGVAQTYLEDNLPVGFYNNIPPKAAAIISTSNGNRPFRNLDHIQAQRRVHLWSKDEIQAICNSLRKLHWDQLKNMQQPYCWDDLWTYFDAYDLYHNGCLNLWNVINTIWDENRLISIDVKREVAAHIGHWADEWLKLKENRKKLTQWKESQGSIYRILNDKDHESLGSLQDDVVPLIASALKSRRAYLLSNMEAEKAGEPADLVTAFRTNGVENWLTGQPVFDGSGLPAPPVSEPHRMSDNPAPCFEQNGKHYFLPPNCFSPPESVQKSADNVQALHNPPDAVSTPARFSRSGVVIVNGSNVPKPSQGPVNKAYQKKNDEIHGQNDTRRTSSMPETSSPMISSDGQEPGCRRSQLAVDMEHSTSADVRRSSESAALSITEQELSDSSFCIKKEGSEVNLGNPKKEIAEKRQAEQHATHISRSDDVRIQLASMQANQHQQHQHQHQQPHQAFERPD</sequence>
<dbReference type="OrthoDB" id="3941926at2759"/>
<evidence type="ECO:0000313" key="3">
    <source>
        <dbReference type="Proteomes" id="UP000236546"/>
    </source>
</evidence>
<feature type="compositionally biased region" description="Basic and acidic residues" evidence="1">
    <location>
        <begin position="380"/>
        <end position="393"/>
    </location>
</feature>
<accession>A0A2K0THA9</accession>
<reference evidence="2 3" key="1">
    <citation type="submission" date="2017-02" db="EMBL/GenBank/DDBJ databases">
        <title>Genomes of Trichoderma spp. with biocontrol activity.</title>
        <authorList>
            <person name="Gardiner D."/>
            <person name="Kazan K."/>
            <person name="Vos C."/>
            <person name="Harvey P."/>
        </authorList>
    </citation>
    <scope>NUCLEOTIDE SEQUENCE [LARGE SCALE GENOMIC DNA]</scope>
    <source>
        <strain evidence="2 3">A5MH</strain>
    </source>
</reference>
<organism evidence="2 3">
    <name type="scientific">Trichoderma gamsii</name>
    <dbReference type="NCBI Taxonomy" id="398673"/>
    <lineage>
        <taxon>Eukaryota</taxon>
        <taxon>Fungi</taxon>
        <taxon>Dikarya</taxon>
        <taxon>Ascomycota</taxon>
        <taxon>Pezizomycotina</taxon>
        <taxon>Sordariomycetes</taxon>
        <taxon>Hypocreomycetidae</taxon>
        <taxon>Hypocreales</taxon>
        <taxon>Hypocreaceae</taxon>
        <taxon>Trichoderma</taxon>
    </lineage>
</organism>
<evidence type="ECO:0000256" key="1">
    <source>
        <dbReference type="SAM" id="MobiDB-lite"/>
    </source>
</evidence>
<evidence type="ECO:0000313" key="2">
    <source>
        <dbReference type="EMBL" id="PNP44911.1"/>
    </source>
</evidence>